<dbReference type="eggNOG" id="COG0810">
    <property type="taxonomic scope" value="Bacteria"/>
</dbReference>
<comment type="similarity">
    <text evidence="2">Belongs to the TonB family.</text>
</comment>
<evidence type="ECO:0000256" key="4">
    <source>
        <dbReference type="ARBA" id="ARBA00022475"/>
    </source>
</evidence>
<dbReference type="Pfam" id="PF03544">
    <property type="entry name" value="TonB_C"/>
    <property type="match status" value="1"/>
</dbReference>
<dbReference type="GO" id="GO:0098797">
    <property type="term" value="C:plasma membrane protein complex"/>
    <property type="evidence" value="ECO:0007669"/>
    <property type="project" value="TreeGrafter"/>
</dbReference>
<dbReference type="PANTHER" id="PTHR33446:SF2">
    <property type="entry name" value="PROTEIN TONB"/>
    <property type="match status" value="1"/>
</dbReference>
<comment type="subcellular location">
    <subcellularLocation>
        <location evidence="1">Cell inner membrane</location>
        <topology evidence="1">Single-pass membrane protein</topology>
        <orientation evidence="1">Periplasmic side</orientation>
    </subcellularLocation>
</comment>
<dbReference type="PROSITE" id="PS52015">
    <property type="entry name" value="TONB_CTD"/>
    <property type="match status" value="1"/>
</dbReference>
<keyword evidence="12" id="KW-0675">Receptor</keyword>
<dbReference type="RefSeq" id="WP_004333735.1">
    <property type="nucleotide sequence ID" value="NZ_ACNN01000020.1"/>
</dbReference>
<evidence type="ECO:0000313" key="13">
    <source>
        <dbReference type="Proteomes" id="UP000004295"/>
    </source>
</evidence>
<dbReference type="NCBIfam" id="TIGR01352">
    <property type="entry name" value="tonB_Cterm"/>
    <property type="match status" value="1"/>
</dbReference>
<feature type="domain" description="TonB C-terminal" evidence="11">
    <location>
        <begin position="331"/>
        <end position="427"/>
    </location>
</feature>
<evidence type="ECO:0000256" key="5">
    <source>
        <dbReference type="ARBA" id="ARBA00022519"/>
    </source>
</evidence>
<dbReference type="InterPro" id="IPR051045">
    <property type="entry name" value="TonB-dependent_transducer"/>
</dbReference>
<comment type="caution">
    <text evidence="12">The sequence shown here is derived from an EMBL/GenBank/DDBJ whole genome shotgun (WGS) entry which is preliminary data.</text>
</comment>
<dbReference type="GeneID" id="93365240"/>
<feature type="transmembrane region" description="Helical" evidence="10">
    <location>
        <begin position="6"/>
        <end position="26"/>
    </location>
</feature>
<reference evidence="12 13" key="1">
    <citation type="submission" date="2009-04" db="EMBL/GenBank/DDBJ databases">
        <authorList>
            <person name="Sebastian Y."/>
            <person name="Madupu R."/>
            <person name="Durkin A.S."/>
            <person name="Torralba M."/>
            <person name="Methe B."/>
            <person name="Sutton G.G."/>
            <person name="Strausberg R.L."/>
            <person name="Nelson K.E."/>
        </authorList>
    </citation>
    <scope>NUCLEOTIDE SEQUENCE [LARGE SCALE GENOMIC DNA]</scope>
    <source>
        <strain evidence="13">ATCC 35406 / BCRC 14492 / JCM 8526 / NCTC 13058 / HG 370</strain>
    </source>
</reference>
<keyword evidence="3" id="KW-0813">Transport</keyword>
<dbReference type="InterPro" id="IPR006260">
    <property type="entry name" value="TonB/TolA_C"/>
</dbReference>
<name>C3JAJ8_POREA</name>
<dbReference type="SUPFAM" id="SSF74653">
    <property type="entry name" value="TolA/TonB C-terminal domain"/>
    <property type="match status" value="1"/>
</dbReference>
<evidence type="ECO:0000256" key="9">
    <source>
        <dbReference type="ARBA" id="ARBA00023136"/>
    </source>
</evidence>
<dbReference type="GO" id="GO:0055085">
    <property type="term" value="P:transmembrane transport"/>
    <property type="evidence" value="ECO:0007669"/>
    <property type="project" value="InterPro"/>
</dbReference>
<feature type="transmembrane region" description="Helical" evidence="10">
    <location>
        <begin position="281"/>
        <end position="300"/>
    </location>
</feature>
<evidence type="ECO:0000256" key="2">
    <source>
        <dbReference type="ARBA" id="ARBA00006555"/>
    </source>
</evidence>
<dbReference type="PANTHER" id="PTHR33446">
    <property type="entry name" value="PROTEIN TONB-RELATED"/>
    <property type="match status" value="1"/>
</dbReference>
<dbReference type="GO" id="GO:0031992">
    <property type="term" value="F:energy transducer activity"/>
    <property type="evidence" value="ECO:0007669"/>
    <property type="project" value="TreeGrafter"/>
</dbReference>
<proteinExistence type="inferred from homology"/>
<evidence type="ECO:0000256" key="8">
    <source>
        <dbReference type="ARBA" id="ARBA00022989"/>
    </source>
</evidence>
<evidence type="ECO:0000256" key="1">
    <source>
        <dbReference type="ARBA" id="ARBA00004383"/>
    </source>
</evidence>
<protein>
    <submittedName>
        <fullName evidence="12">TonB-dependent receptor</fullName>
    </submittedName>
</protein>
<dbReference type="GO" id="GO:0015031">
    <property type="term" value="P:protein transport"/>
    <property type="evidence" value="ECO:0007669"/>
    <property type="project" value="UniProtKB-KW"/>
</dbReference>
<evidence type="ECO:0000256" key="3">
    <source>
        <dbReference type="ARBA" id="ARBA00022448"/>
    </source>
</evidence>
<dbReference type="InterPro" id="IPR037682">
    <property type="entry name" value="TonB_C"/>
</dbReference>
<dbReference type="InterPro" id="IPR008756">
    <property type="entry name" value="Peptidase_M56"/>
</dbReference>
<keyword evidence="4" id="KW-1003">Cell membrane</keyword>
<sequence>MEVLLYYLLISGASLALGALLGRWLFLPLTWHKATRAFYLIILVSAWVIPLVGIVVPYIDWSILFSPSQGGVALAPFPLELSPMTEEVSPSIWGWLPLALSCIWGIGALARGIRLLVALRALRALVKLKRHCTPYLLPNGRKIQLLPQGYTAFSAFGEIYISQKMLEENEWTMVYTHEEEHTQQRHYIDLLLAELSLILSWWNPAMWLLRRDLSLNLEHLADEAVLAQGIEGKPYQYQLLRCATDSSVSPLYNPYNGSNNLKERIKMMNKKNSPKRAIQRLWLALPMATLTLLGGNYLLARPVAERLPLLQNIGDEDPVYETCEVLPQFPGGNDNLFLWLAEEVRYPKEAEAKSIEGRVLVHFIVEKDGSVSSPTIMQSVDPLLDAEALRVVGKMPKWTPGKLKGKVVRVSFTLPIHFKLSADNSKSSTTGSPTAPKALYVLDGKVVSDVSNLPSEKIAEMRVDKSQKEVTIGGKKYDLKALGLDGVVYITTK</sequence>
<feature type="transmembrane region" description="Helical" evidence="10">
    <location>
        <begin position="38"/>
        <end position="59"/>
    </location>
</feature>
<evidence type="ECO:0000256" key="6">
    <source>
        <dbReference type="ARBA" id="ARBA00022692"/>
    </source>
</evidence>
<dbReference type="EMBL" id="ACNN01000020">
    <property type="protein sequence ID" value="EEN82795.1"/>
    <property type="molecule type" value="Genomic_DNA"/>
</dbReference>
<evidence type="ECO:0000259" key="11">
    <source>
        <dbReference type="PROSITE" id="PS52015"/>
    </source>
</evidence>
<dbReference type="Proteomes" id="UP000004295">
    <property type="component" value="Unassembled WGS sequence"/>
</dbReference>
<keyword evidence="5" id="KW-0997">Cell inner membrane</keyword>
<dbReference type="AlphaFoldDB" id="C3JAJ8"/>
<keyword evidence="6 10" id="KW-0812">Transmembrane</keyword>
<keyword evidence="9 10" id="KW-0472">Membrane</keyword>
<keyword evidence="13" id="KW-1185">Reference proteome</keyword>
<dbReference type="Pfam" id="PF05569">
    <property type="entry name" value="Peptidase_M56"/>
    <property type="match status" value="1"/>
</dbReference>
<feature type="transmembrane region" description="Helical" evidence="10">
    <location>
        <begin position="92"/>
        <end position="113"/>
    </location>
</feature>
<dbReference type="CDD" id="cd07341">
    <property type="entry name" value="M56_BlaR1_MecR1_like"/>
    <property type="match status" value="1"/>
</dbReference>
<keyword evidence="8 10" id="KW-1133">Transmembrane helix</keyword>
<dbReference type="STRING" id="553175.POREN0001_0234"/>
<accession>C3JAJ8</accession>
<gene>
    <name evidence="12" type="ORF">POREN0001_0234</name>
</gene>
<dbReference type="Gene3D" id="3.30.1150.10">
    <property type="match status" value="1"/>
</dbReference>
<evidence type="ECO:0000256" key="10">
    <source>
        <dbReference type="SAM" id="Phobius"/>
    </source>
</evidence>
<evidence type="ECO:0000256" key="7">
    <source>
        <dbReference type="ARBA" id="ARBA00022927"/>
    </source>
</evidence>
<organism evidence="12 13">
    <name type="scientific">Porphyromonas endodontalis (strain ATCC 35406 / DSM 24491 / JCM 8526 / CCUG 16442 / BCRC 14492 / NCTC 13058 / HG 370)</name>
    <name type="common">Bacteroides endodontalis</name>
    <dbReference type="NCBI Taxonomy" id="553175"/>
    <lineage>
        <taxon>Bacteria</taxon>
        <taxon>Pseudomonadati</taxon>
        <taxon>Bacteroidota</taxon>
        <taxon>Bacteroidia</taxon>
        <taxon>Bacteroidales</taxon>
        <taxon>Porphyromonadaceae</taxon>
        <taxon>Porphyromonas</taxon>
    </lineage>
</organism>
<keyword evidence="7" id="KW-0653">Protein transport</keyword>
<evidence type="ECO:0000313" key="12">
    <source>
        <dbReference type="EMBL" id="EEN82795.1"/>
    </source>
</evidence>